<feature type="region of interest" description="Disordered" evidence="1">
    <location>
        <begin position="584"/>
        <end position="605"/>
    </location>
</feature>
<dbReference type="GO" id="GO:0008017">
    <property type="term" value="F:microtubule binding"/>
    <property type="evidence" value="ECO:0007669"/>
    <property type="project" value="InterPro"/>
</dbReference>
<reference evidence="2 3" key="1">
    <citation type="submission" date="2020-06" db="EMBL/GenBank/DDBJ databases">
        <authorList>
            <consortium name="Wellcome Sanger Institute Data Sharing"/>
        </authorList>
    </citation>
    <scope>NUCLEOTIDE SEQUENCE [LARGE SCALE GENOMIC DNA]</scope>
</reference>
<dbReference type="InterPro" id="IPR007145">
    <property type="entry name" value="MAP65_Ase1_PRC1"/>
</dbReference>
<protein>
    <recommendedName>
        <fullName evidence="4">Protein regulator of cytokinesis 1-like</fullName>
    </recommendedName>
</protein>
<name>A0AAY4CNH7_9TELE</name>
<dbReference type="GO" id="GO:1990023">
    <property type="term" value="C:mitotic spindle midzone"/>
    <property type="evidence" value="ECO:0007669"/>
    <property type="project" value="TreeGrafter"/>
</dbReference>
<organism evidence="2 3">
    <name type="scientific">Denticeps clupeoides</name>
    <name type="common">denticle herring</name>
    <dbReference type="NCBI Taxonomy" id="299321"/>
    <lineage>
        <taxon>Eukaryota</taxon>
        <taxon>Metazoa</taxon>
        <taxon>Chordata</taxon>
        <taxon>Craniata</taxon>
        <taxon>Vertebrata</taxon>
        <taxon>Euteleostomi</taxon>
        <taxon>Actinopterygii</taxon>
        <taxon>Neopterygii</taxon>
        <taxon>Teleostei</taxon>
        <taxon>Clupei</taxon>
        <taxon>Clupeiformes</taxon>
        <taxon>Denticipitoidei</taxon>
        <taxon>Denticipitidae</taxon>
        <taxon>Denticeps</taxon>
    </lineage>
</organism>
<proteinExistence type="predicted"/>
<dbReference type="Gene3D" id="1.20.58.1520">
    <property type="match status" value="1"/>
</dbReference>
<dbReference type="Pfam" id="PF03999">
    <property type="entry name" value="MAP65_ASE1"/>
    <property type="match status" value="1"/>
</dbReference>
<dbReference type="PANTHER" id="PTHR19321">
    <property type="entry name" value="PROTEIN REGULATOR OF CYTOKINESIS 1 PRC1-RELATED"/>
    <property type="match status" value="1"/>
</dbReference>
<feature type="compositionally biased region" description="Low complexity" evidence="1">
    <location>
        <begin position="489"/>
        <end position="499"/>
    </location>
</feature>
<gene>
    <name evidence="2" type="primary">prc1</name>
</gene>
<keyword evidence="3" id="KW-1185">Reference proteome</keyword>
<dbReference type="GeneTree" id="ENSGT00390000009453"/>
<reference evidence="2" key="2">
    <citation type="submission" date="2025-08" db="UniProtKB">
        <authorList>
            <consortium name="Ensembl"/>
        </authorList>
    </citation>
    <scope>IDENTIFICATION</scope>
</reference>
<dbReference type="Ensembl" id="ENSDCDT00010043259.1">
    <property type="protein sequence ID" value="ENSDCDP00010034678.1"/>
    <property type="gene ID" value="ENSDCDG00010022338.1"/>
</dbReference>
<dbReference type="PANTHER" id="PTHR19321:SF1">
    <property type="entry name" value="PROTEIN REGULATOR OF CYTOKINESIS 1"/>
    <property type="match status" value="1"/>
</dbReference>
<evidence type="ECO:0000313" key="3">
    <source>
        <dbReference type="Proteomes" id="UP000694580"/>
    </source>
</evidence>
<dbReference type="GO" id="GO:0005737">
    <property type="term" value="C:cytoplasm"/>
    <property type="evidence" value="ECO:0007669"/>
    <property type="project" value="TreeGrafter"/>
</dbReference>
<reference evidence="2" key="3">
    <citation type="submission" date="2025-09" db="UniProtKB">
        <authorList>
            <consortium name="Ensembl"/>
        </authorList>
    </citation>
    <scope>IDENTIFICATION</scope>
</reference>
<evidence type="ECO:0008006" key="4">
    <source>
        <dbReference type="Google" id="ProtNLM"/>
    </source>
</evidence>
<evidence type="ECO:0000256" key="1">
    <source>
        <dbReference type="SAM" id="MobiDB-lite"/>
    </source>
</evidence>
<sequence length="605" mass="70237">MRKSEVHAAESVACLNQALNHLKDIWEEIGIPEDQRLQRTDTVKMHVKNLLDMMIAEEENLRKRLLTSIDSCRKELDVLCKELHLPPYEEEEGLTILQMEKDIRTSLKVMIKQKSQRVQELKTLRKQDEDLSDVLCSSLYTFDMTSVPTLEELEAYRNHLSVLSKEKDHRHAEFVALKKQIICCMEDLEQMPDTSFERDVVCEDEDAFCLSAENITALKTLLNRLESRKTENEALCSTYRSRIQDLWERLQVPQEDREILTEHMTTSKKRNMNALQAEVQHLEELKIKNIRNVVEAVRTEMTLYWNMCFYNPDQREAFTPYCSDDFTEELLSLHEEEILRLKKQYEDHKELYKGVTNWQDNWTLFQELEKKATDPSRFNNRGGNLLKEEKQRADLQKSLPKLEKSLKSQIDLWEEEQGCEFLVHGQKFLQFVQEQWAQYNTEKEREKLERQMKKSKQTEEDMLYGTSLRTPSKRRLCATPTPGKTRKLNTTSSMSTPNTTMRSAFGGVLCHSPVLRPPLSASKVSLAMRTPGRGRTPRGLDQNKENMSHLSGALRSMAASPQRNISMNSVASSYSEFARDCGNTESTVISENSPRPQHPTARKGC</sequence>
<accession>A0AAY4CNH7</accession>
<evidence type="ECO:0000313" key="2">
    <source>
        <dbReference type="Ensembl" id="ENSDCDP00010034678.1"/>
    </source>
</evidence>
<dbReference type="Proteomes" id="UP000694580">
    <property type="component" value="Chromosome 17"/>
</dbReference>
<feature type="compositionally biased region" description="Polar residues" evidence="1">
    <location>
        <begin position="584"/>
        <end position="595"/>
    </location>
</feature>
<dbReference type="GO" id="GO:0051256">
    <property type="term" value="P:mitotic spindle midzone assembly"/>
    <property type="evidence" value="ECO:0007669"/>
    <property type="project" value="TreeGrafter"/>
</dbReference>
<feature type="region of interest" description="Disordered" evidence="1">
    <location>
        <begin position="473"/>
        <end position="499"/>
    </location>
</feature>
<dbReference type="AlphaFoldDB" id="A0AAY4CNH7"/>